<dbReference type="EMBL" id="JH431624">
    <property type="status" value="NOT_ANNOTATED_CDS"/>
    <property type="molecule type" value="Genomic_DNA"/>
</dbReference>
<reference evidence="1" key="2">
    <citation type="submission" date="2015-02" db="UniProtKB">
        <authorList>
            <consortium name="EnsemblMetazoa"/>
        </authorList>
    </citation>
    <scope>IDENTIFICATION</scope>
</reference>
<dbReference type="InterPro" id="IPR000225">
    <property type="entry name" value="Armadillo"/>
</dbReference>
<dbReference type="GO" id="GO:0035869">
    <property type="term" value="C:ciliary transition zone"/>
    <property type="evidence" value="ECO:0007669"/>
    <property type="project" value="TreeGrafter"/>
</dbReference>
<dbReference type="Pfam" id="PF05804">
    <property type="entry name" value="KAP"/>
    <property type="match status" value="2"/>
</dbReference>
<dbReference type="InterPro" id="IPR016024">
    <property type="entry name" value="ARM-type_fold"/>
</dbReference>
<evidence type="ECO:0000313" key="1">
    <source>
        <dbReference type="EnsemblMetazoa" id="SMAR005600-PA"/>
    </source>
</evidence>
<dbReference type="GO" id="GO:0016939">
    <property type="term" value="C:kinesin II complex"/>
    <property type="evidence" value="ECO:0007669"/>
    <property type="project" value="TreeGrafter"/>
</dbReference>
<dbReference type="GO" id="GO:0005930">
    <property type="term" value="C:axoneme"/>
    <property type="evidence" value="ECO:0007669"/>
    <property type="project" value="TreeGrafter"/>
</dbReference>
<dbReference type="SMART" id="SM01297">
    <property type="entry name" value="KAP"/>
    <property type="match status" value="1"/>
</dbReference>
<dbReference type="eggNOG" id="KOG1222">
    <property type="taxonomic scope" value="Eukaryota"/>
</dbReference>
<dbReference type="PANTHER" id="PTHR15605">
    <property type="entry name" value="KINESIN-ASSOCIATED PROTEINS"/>
    <property type="match status" value="1"/>
</dbReference>
<dbReference type="PANTHER" id="PTHR15605:SF2">
    <property type="entry name" value="KINESIN-ASSOCIATED PROTEIN 3"/>
    <property type="match status" value="1"/>
</dbReference>
<proteinExistence type="predicted"/>
<reference evidence="2" key="1">
    <citation type="submission" date="2011-05" db="EMBL/GenBank/DDBJ databases">
        <authorList>
            <person name="Richards S.R."/>
            <person name="Qu J."/>
            <person name="Jiang H."/>
            <person name="Jhangiani S.N."/>
            <person name="Agravi P."/>
            <person name="Goodspeed R."/>
            <person name="Gross S."/>
            <person name="Mandapat C."/>
            <person name="Jackson L."/>
            <person name="Mathew T."/>
            <person name="Pu L."/>
            <person name="Thornton R."/>
            <person name="Saada N."/>
            <person name="Wilczek-Boney K.B."/>
            <person name="Lee S."/>
            <person name="Kovar C."/>
            <person name="Wu Y."/>
            <person name="Scherer S.E."/>
            <person name="Worley K.C."/>
            <person name="Muzny D.M."/>
            <person name="Gibbs R."/>
        </authorList>
    </citation>
    <scope>NUCLEOTIDE SEQUENCE</scope>
    <source>
        <strain evidence="2">Brora</strain>
    </source>
</reference>
<dbReference type="GO" id="GO:0007018">
    <property type="term" value="P:microtubule-based movement"/>
    <property type="evidence" value="ECO:0007669"/>
    <property type="project" value="TreeGrafter"/>
</dbReference>
<dbReference type="AlphaFoldDB" id="T1IWM8"/>
<dbReference type="SMART" id="SM00185">
    <property type="entry name" value="ARM"/>
    <property type="match status" value="3"/>
</dbReference>
<evidence type="ECO:0000313" key="2">
    <source>
        <dbReference type="Proteomes" id="UP000014500"/>
    </source>
</evidence>
<accession>T1IWM8</accession>
<dbReference type="Gene3D" id="1.25.10.10">
    <property type="entry name" value="Leucine-rich Repeat Variant"/>
    <property type="match status" value="1"/>
</dbReference>
<dbReference type="EnsemblMetazoa" id="SMAR005600-RA">
    <property type="protein sequence ID" value="SMAR005600-PA"/>
    <property type="gene ID" value="SMAR005600"/>
</dbReference>
<dbReference type="HOGENOM" id="CLU_009879_1_0_1"/>
<dbReference type="GO" id="GO:0019894">
    <property type="term" value="F:kinesin binding"/>
    <property type="evidence" value="ECO:0007669"/>
    <property type="project" value="InterPro"/>
</dbReference>
<protein>
    <recommendedName>
        <fullName evidence="3">Kinesin-associated protein 3</fullName>
    </recommendedName>
</protein>
<sequence length="658" mass="75602">MQSEEPRYLKRKVKAGSIDVHPLEKALVVNYELEAAILGELGDPMLEDKKECQKIIRLKSLHANTNVSALAKEVVDKCKLIPSSKLAEVEQLLYYLQNRKVAESKDLTRPDTAKLDKETPTIDVAEIDQVANLTEIDSYIELLYDETPDKIRSSALILQLARNPDNLEDLVQNEILLGALARVLREDWKKSIDLSTNIIYIFFCFSCFTQFHSVIGHFKFSVIPDFDKDNEILYRDYEKSIKKYQSLVQKQDQLLRVSYYLLLNIAEDTKVEMKMRNKNMVPMLIKSLERDNSELLILVITFLKKLSIFVENKDDMAEHCIVEKLAKLVSNENSDLLNSTLRILLNLSFDSDLRGVMVKVGLLPKLVNLLNNERHHSIVLCILYHLSMDDKCKSLFTYTDCIPIVMKMLLECQTERVELELIALCINLASNKRNAQLICEGAGLKLLMKRAFKLHDPLLMKMIRNISQHDGPTKQQFVEFVPDLANAILKGENEEFILECVGILGNITVAGMDYKQILTKYQLLPWLKNKLVSGTCEDDLVLEVVILIGTLALEESCALLLTKSGMLQAIIDLLNAKQEDDEVVLQIEYDEDWAKKIQLEKFRWHNSQWLDMVESRATDESFHSDMYGDDHFAPFIHESDILERSDLFYQTGKFILLK</sequence>
<keyword evidence="2" id="KW-1185">Reference proteome</keyword>
<evidence type="ECO:0008006" key="3">
    <source>
        <dbReference type="Google" id="ProtNLM"/>
    </source>
</evidence>
<dbReference type="GO" id="GO:0044782">
    <property type="term" value="P:cilium organization"/>
    <property type="evidence" value="ECO:0007669"/>
    <property type="project" value="TreeGrafter"/>
</dbReference>
<dbReference type="Proteomes" id="UP000014500">
    <property type="component" value="Unassembled WGS sequence"/>
</dbReference>
<dbReference type="PhylomeDB" id="T1IWM8"/>
<dbReference type="InterPro" id="IPR011989">
    <property type="entry name" value="ARM-like"/>
</dbReference>
<name>T1IWM8_STRMM</name>
<dbReference type="SUPFAM" id="SSF48371">
    <property type="entry name" value="ARM repeat"/>
    <property type="match status" value="1"/>
</dbReference>
<organism evidence="1 2">
    <name type="scientific">Strigamia maritima</name>
    <name type="common">European centipede</name>
    <name type="synonym">Geophilus maritimus</name>
    <dbReference type="NCBI Taxonomy" id="126957"/>
    <lineage>
        <taxon>Eukaryota</taxon>
        <taxon>Metazoa</taxon>
        <taxon>Ecdysozoa</taxon>
        <taxon>Arthropoda</taxon>
        <taxon>Myriapoda</taxon>
        <taxon>Chilopoda</taxon>
        <taxon>Pleurostigmophora</taxon>
        <taxon>Geophilomorpha</taxon>
        <taxon>Linotaeniidae</taxon>
        <taxon>Strigamia</taxon>
    </lineage>
</organism>
<dbReference type="OMA" id="MYELNIV"/>
<dbReference type="STRING" id="126957.T1IWM8"/>
<dbReference type="InterPro" id="IPR008658">
    <property type="entry name" value="KAP3"/>
</dbReference>